<dbReference type="GO" id="GO:0016787">
    <property type="term" value="F:hydrolase activity"/>
    <property type="evidence" value="ECO:0007669"/>
    <property type="project" value="UniProtKB-KW"/>
</dbReference>
<evidence type="ECO:0000256" key="3">
    <source>
        <dbReference type="SAM" id="MobiDB-lite"/>
    </source>
</evidence>
<gene>
    <name evidence="5" type="ORF">DLJ58_13425</name>
</gene>
<comment type="cofactor">
    <cofactor evidence="1">
        <name>Mg(2+)</name>
        <dbReference type="ChEBI" id="CHEBI:18420"/>
    </cofactor>
</comment>
<feature type="region of interest" description="Disordered" evidence="3">
    <location>
        <begin position="86"/>
        <end position="166"/>
    </location>
</feature>
<dbReference type="InterPro" id="IPR000086">
    <property type="entry name" value="NUDIX_hydrolase_dom"/>
</dbReference>
<dbReference type="PANTHER" id="PTHR43046:SF14">
    <property type="entry name" value="MUTT_NUDIX FAMILY PROTEIN"/>
    <property type="match status" value="1"/>
</dbReference>
<feature type="compositionally biased region" description="Basic and acidic residues" evidence="3">
    <location>
        <begin position="156"/>
        <end position="166"/>
    </location>
</feature>
<sequence>MRDSGRVLVVRDGADGEFPGVWRLPGGAVRHAEDPEHAMVRQVAEQAGLTVAVTRLLAVVADVATVPEDKAALHTDRLLFELRAPHGTLSGGVRPQSARPESAESGGARSEGVRSEGVRSEGVRSEGARPESARPESARPESARPESAESGGARPESVRSESVRSE</sequence>
<evidence type="ECO:0000259" key="4">
    <source>
        <dbReference type="Pfam" id="PF00293"/>
    </source>
</evidence>
<evidence type="ECO:0000313" key="6">
    <source>
        <dbReference type="Proteomes" id="UP000266889"/>
    </source>
</evidence>
<evidence type="ECO:0000256" key="1">
    <source>
        <dbReference type="ARBA" id="ARBA00001946"/>
    </source>
</evidence>
<keyword evidence="2" id="KW-0378">Hydrolase</keyword>
<feature type="non-terminal residue" evidence="5">
    <location>
        <position position="166"/>
    </location>
</feature>
<dbReference type="Pfam" id="PF00293">
    <property type="entry name" value="NUDIX"/>
    <property type="match status" value="1"/>
</dbReference>
<protein>
    <recommendedName>
        <fullName evidence="4">Nudix hydrolase domain-containing protein</fullName>
    </recommendedName>
</protein>
<name>A0A3N9XR41_9ACTN</name>
<organism evidence="5 6">
    <name type="scientific">Micromonospora arida</name>
    <dbReference type="NCBI Taxonomy" id="2203715"/>
    <lineage>
        <taxon>Bacteria</taxon>
        <taxon>Bacillati</taxon>
        <taxon>Actinomycetota</taxon>
        <taxon>Actinomycetes</taxon>
        <taxon>Micromonosporales</taxon>
        <taxon>Micromonosporaceae</taxon>
        <taxon>Micromonospora</taxon>
    </lineage>
</organism>
<dbReference type="PANTHER" id="PTHR43046">
    <property type="entry name" value="GDP-MANNOSE MANNOSYL HYDROLASE"/>
    <property type="match status" value="1"/>
</dbReference>
<comment type="caution">
    <text evidence="5">The sequence shown here is derived from an EMBL/GenBank/DDBJ whole genome shotgun (WGS) entry which is preliminary data.</text>
</comment>
<dbReference type="Proteomes" id="UP000266889">
    <property type="component" value="Unassembled WGS sequence"/>
</dbReference>
<feature type="domain" description="Nudix hydrolase" evidence="4">
    <location>
        <begin position="2"/>
        <end position="90"/>
    </location>
</feature>
<feature type="compositionally biased region" description="Basic and acidic residues" evidence="3">
    <location>
        <begin position="111"/>
        <end position="147"/>
    </location>
</feature>
<evidence type="ECO:0000256" key="2">
    <source>
        <dbReference type="ARBA" id="ARBA00022801"/>
    </source>
</evidence>
<dbReference type="EMBL" id="QGSY01000165">
    <property type="protein sequence ID" value="RQX09903.1"/>
    <property type="molecule type" value="Genomic_DNA"/>
</dbReference>
<proteinExistence type="predicted"/>
<dbReference type="SUPFAM" id="SSF55811">
    <property type="entry name" value="Nudix"/>
    <property type="match status" value="1"/>
</dbReference>
<reference evidence="5 6" key="1">
    <citation type="submission" date="2018-05" db="EMBL/GenBank/DDBJ databases">
        <title>Micromonospora from Atacama Desert.</title>
        <authorList>
            <person name="Carro L."/>
            <person name="Goodfellow M."/>
            <person name="Klenk H.-P."/>
        </authorList>
    </citation>
    <scope>NUCLEOTIDE SEQUENCE [LARGE SCALE GENOMIC DNA]</scope>
    <source>
        <strain evidence="5 6">LB32</strain>
    </source>
</reference>
<evidence type="ECO:0000313" key="5">
    <source>
        <dbReference type="EMBL" id="RQX09903.1"/>
    </source>
</evidence>
<dbReference type="Gene3D" id="3.90.79.10">
    <property type="entry name" value="Nucleoside Triphosphate Pyrophosphohydrolase"/>
    <property type="match status" value="1"/>
</dbReference>
<dbReference type="CDD" id="cd02883">
    <property type="entry name" value="NUDIX_Hydrolase"/>
    <property type="match status" value="1"/>
</dbReference>
<accession>A0A3N9XR41</accession>
<keyword evidence="6" id="KW-1185">Reference proteome</keyword>
<dbReference type="AlphaFoldDB" id="A0A3N9XR41"/>
<dbReference type="InterPro" id="IPR015797">
    <property type="entry name" value="NUDIX_hydrolase-like_dom_sf"/>
</dbReference>